<dbReference type="AlphaFoldDB" id="A0A382Q0Q2"/>
<proteinExistence type="predicted"/>
<dbReference type="EMBL" id="UINC01110825">
    <property type="protein sequence ID" value="SVC78590.1"/>
    <property type="molecule type" value="Genomic_DNA"/>
</dbReference>
<feature type="non-terminal residue" evidence="1">
    <location>
        <position position="29"/>
    </location>
</feature>
<evidence type="ECO:0000313" key="1">
    <source>
        <dbReference type="EMBL" id="SVC78590.1"/>
    </source>
</evidence>
<name>A0A382Q0Q2_9ZZZZ</name>
<sequence length="29" mass="3497">MNIIDIEEIGWKTSEYEDSYLDGEIHQHM</sequence>
<reference evidence="1" key="1">
    <citation type="submission" date="2018-05" db="EMBL/GenBank/DDBJ databases">
        <authorList>
            <person name="Lanie J.A."/>
            <person name="Ng W.-L."/>
            <person name="Kazmierczak K.M."/>
            <person name="Andrzejewski T.M."/>
            <person name="Davidsen T.M."/>
            <person name="Wayne K.J."/>
            <person name="Tettelin H."/>
            <person name="Glass J.I."/>
            <person name="Rusch D."/>
            <person name="Podicherti R."/>
            <person name="Tsui H.-C.T."/>
            <person name="Winkler M.E."/>
        </authorList>
    </citation>
    <scope>NUCLEOTIDE SEQUENCE</scope>
</reference>
<accession>A0A382Q0Q2</accession>
<gene>
    <name evidence="1" type="ORF">METZ01_LOCUS331444</name>
</gene>
<protein>
    <submittedName>
        <fullName evidence="1">Uncharacterized protein</fullName>
    </submittedName>
</protein>
<organism evidence="1">
    <name type="scientific">marine metagenome</name>
    <dbReference type="NCBI Taxonomy" id="408172"/>
    <lineage>
        <taxon>unclassified sequences</taxon>
        <taxon>metagenomes</taxon>
        <taxon>ecological metagenomes</taxon>
    </lineage>
</organism>